<reference evidence="1 2" key="1">
    <citation type="submission" date="2017-09" db="EMBL/GenBank/DDBJ databases">
        <title>Large-scale bioinformatics analysis of Bacillus genomes uncovers conserved roles of natural products in bacterial physiology.</title>
        <authorList>
            <consortium name="Agbiome Team Llc"/>
            <person name="Bleich R.M."/>
            <person name="Grubbs K.J."/>
            <person name="Santa Maria K.C."/>
            <person name="Allen S.E."/>
            <person name="Farag S."/>
            <person name="Shank E.A."/>
            <person name="Bowers A."/>
        </authorList>
    </citation>
    <scope>NUCLEOTIDE SEQUENCE [LARGE SCALE GENOMIC DNA]</scope>
    <source>
        <strain evidence="1 2">AFS076905</strain>
    </source>
</reference>
<dbReference type="EMBL" id="NUYN01000007">
    <property type="protein sequence ID" value="PFN28231.1"/>
    <property type="molecule type" value="Genomic_DNA"/>
</dbReference>
<evidence type="ECO:0000313" key="2">
    <source>
        <dbReference type="Proteomes" id="UP000225182"/>
    </source>
</evidence>
<evidence type="ECO:0000313" key="1">
    <source>
        <dbReference type="EMBL" id="PFN28231.1"/>
    </source>
</evidence>
<gene>
    <name evidence="1" type="ORF">COJ50_05975</name>
</gene>
<proteinExistence type="predicted"/>
<accession>A0A2A8R6V9</accession>
<name>A0A2A8R6V9_BACCE</name>
<dbReference type="AlphaFoldDB" id="A0A2A8R6V9"/>
<dbReference type="Proteomes" id="UP000225182">
    <property type="component" value="Unassembled WGS sequence"/>
</dbReference>
<protein>
    <submittedName>
        <fullName evidence="1">Uncharacterized protein</fullName>
    </submittedName>
</protein>
<comment type="caution">
    <text evidence="1">The sequence shown here is derived from an EMBL/GenBank/DDBJ whole genome shotgun (WGS) entry which is preliminary data.</text>
</comment>
<organism evidence="1 2">
    <name type="scientific">Bacillus cereus</name>
    <dbReference type="NCBI Taxonomy" id="1396"/>
    <lineage>
        <taxon>Bacteria</taxon>
        <taxon>Bacillati</taxon>
        <taxon>Bacillota</taxon>
        <taxon>Bacilli</taxon>
        <taxon>Bacillales</taxon>
        <taxon>Bacillaceae</taxon>
        <taxon>Bacillus</taxon>
        <taxon>Bacillus cereus group</taxon>
    </lineage>
</organism>
<sequence>MSPNKNKTKHPKSIVKSTKIPKIYFSQRVLTYPKKKLPKKRMRPKLKQTLNGGEFKKLDNINTKVFASSK</sequence>